<name>A0A4S4M6Q9_9AGAM</name>
<gene>
    <name evidence="2" type="ORF">EW146_g509</name>
</gene>
<keyword evidence="3" id="KW-1185">Reference proteome</keyword>
<accession>A0A4S4M6Q9</accession>
<protein>
    <submittedName>
        <fullName evidence="2">Uncharacterized protein</fullName>
    </submittedName>
</protein>
<dbReference type="OrthoDB" id="5043642at2759"/>
<reference evidence="2 3" key="1">
    <citation type="submission" date="2019-02" db="EMBL/GenBank/DDBJ databases">
        <title>Genome sequencing of the rare red list fungi Bondarzewia mesenterica.</title>
        <authorList>
            <person name="Buettner E."/>
            <person name="Kellner H."/>
        </authorList>
    </citation>
    <scope>NUCLEOTIDE SEQUENCE [LARGE SCALE GENOMIC DNA]</scope>
    <source>
        <strain evidence="2 3">DSM 108281</strain>
    </source>
</reference>
<dbReference type="InterPro" id="IPR021848">
    <property type="entry name" value="HODM_asu-like"/>
</dbReference>
<dbReference type="AlphaFoldDB" id="A0A4S4M6Q9"/>
<dbReference type="Proteomes" id="UP000310158">
    <property type="component" value="Unassembled WGS sequence"/>
</dbReference>
<evidence type="ECO:0000313" key="2">
    <source>
        <dbReference type="EMBL" id="THH20952.1"/>
    </source>
</evidence>
<comment type="caution">
    <text evidence="2">The sequence shown here is derived from an EMBL/GenBank/DDBJ whole genome shotgun (WGS) entry which is preliminary data.</text>
</comment>
<evidence type="ECO:0000256" key="1">
    <source>
        <dbReference type="SAM" id="MobiDB-lite"/>
    </source>
</evidence>
<sequence length="410" mass="47002">MLSALESTAAVFCSLSLVYFAYQRYAAGRTVTLPTADKLEDKPGSLPDPDPLHDFVLETAHTRNHIYVNKTLRYPYFQTMAHQPMHINDWIEIDKDYRWYLNEKEQVIKEHGKVVVDSLPENDDACAELLETLVEYLPKRYPTLFERIGVNGIWNKVTGEKFDDLTGKSGVDALLIVSKLVQDDFLMGREREDGHVYFVGGLVAFPGFYTLSHYIGQPLEQVHINIPYFNEKILMSVERTLKRFKSTAPFERSSWGIADDRNLFCHNMMTTMKLPDGLQAKDMWLRMDHQTFRKLPRSNGIAFGVHVMQKRLEDLADSPLVPALLTKIHLEADKELMHHKLDSVYRERLMPYLVELTKSQLDRGLIKEEDLERVQDFRGLVQDGIIPNPQTSLSRPTESEIAMSGGAGNV</sequence>
<feature type="region of interest" description="Disordered" evidence="1">
    <location>
        <begin position="385"/>
        <end position="410"/>
    </location>
</feature>
<organism evidence="2 3">
    <name type="scientific">Bondarzewia mesenterica</name>
    <dbReference type="NCBI Taxonomy" id="1095465"/>
    <lineage>
        <taxon>Eukaryota</taxon>
        <taxon>Fungi</taxon>
        <taxon>Dikarya</taxon>
        <taxon>Basidiomycota</taxon>
        <taxon>Agaricomycotina</taxon>
        <taxon>Agaricomycetes</taxon>
        <taxon>Russulales</taxon>
        <taxon>Bondarzewiaceae</taxon>
        <taxon>Bondarzewia</taxon>
    </lineage>
</organism>
<dbReference type="EMBL" id="SGPL01000011">
    <property type="protein sequence ID" value="THH20952.1"/>
    <property type="molecule type" value="Genomic_DNA"/>
</dbReference>
<evidence type="ECO:0000313" key="3">
    <source>
        <dbReference type="Proteomes" id="UP000310158"/>
    </source>
</evidence>
<proteinExistence type="predicted"/>
<dbReference type="Pfam" id="PF11927">
    <property type="entry name" value="HODM_asu-like"/>
    <property type="match status" value="1"/>
</dbReference>